<dbReference type="KEGG" id="mbry:B1812_05605"/>
<feature type="coiled-coil region" evidence="1">
    <location>
        <begin position="42"/>
        <end position="69"/>
    </location>
</feature>
<accession>A0A1W6N0U6</accession>
<dbReference type="AlphaFoldDB" id="A0A1W6N0U6"/>
<evidence type="ECO:0000313" key="3">
    <source>
        <dbReference type="Proteomes" id="UP000193978"/>
    </source>
</evidence>
<protein>
    <recommendedName>
        <fullName evidence="4">DUF4164 domain-containing protein</fullName>
    </recommendedName>
</protein>
<dbReference type="RefSeq" id="WP_085773539.1">
    <property type="nucleotide sequence ID" value="NZ_AP027149.1"/>
</dbReference>
<dbReference type="OrthoDB" id="8001694at2"/>
<evidence type="ECO:0000256" key="1">
    <source>
        <dbReference type="SAM" id="Coils"/>
    </source>
</evidence>
<dbReference type="EMBL" id="CP019948">
    <property type="protein sequence ID" value="ARN83418.1"/>
    <property type="molecule type" value="Genomic_DNA"/>
</dbReference>
<gene>
    <name evidence="2" type="ORF">B1812_05605</name>
</gene>
<evidence type="ECO:0008006" key="4">
    <source>
        <dbReference type="Google" id="ProtNLM"/>
    </source>
</evidence>
<proteinExistence type="predicted"/>
<keyword evidence="3" id="KW-1185">Reference proteome</keyword>
<organism evidence="2 3">
    <name type="scientific">Methylocystis bryophila</name>
    <dbReference type="NCBI Taxonomy" id="655015"/>
    <lineage>
        <taxon>Bacteria</taxon>
        <taxon>Pseudomonadati</taxon>
        <taxon>Pseudomonadota</taxon>
        <taxon>Alphaproteobacteria</taxon>
        <taxon>Hyphomicrobiales</taxon>
        <taxon>Methylocystaceae</taxon>
        <taxon>Methylocystis</taxon>
    </lineage>
</organism>
<dbReference type="Pfam" id="PF13747">
    <property type="entry name" value="DUF4164"/>
    <property type="match status" value="1"/>
</dbReference>
<dbReference type="Proteomes" id="UP000193978">
    <property type="component" value="Chromosome"/>
</dbReference>
<sequence length="104" mass="11282">MPPSSNDAELPPALAAAFDRLEAALEAAEDVVRLRLDEDLSLADFEEELTVMQDDRNRLAQELDAALARASGIERIREEAVRRVERASAGVAAVLGLAPREEGK</sequence>
<dbReference type="STRING" id="655015.B1812_05605"/>
<keyword evidence="1" id="KW-0175">Coiled coil</keyword>
<name>A0A1W6N0U6_9HYPH</name>
<evidence type="ECO:0000313" key="2">
    <source>
        <dbReference type="EMBL" id="ARN83418.1"/>
    </source>
</evidence>
<dbReference type="InterPro" id="IPR025310">
    <property type="entry name" value="DUF4164"/>
</dbReference>
<reference evidence="2 3" key="1">
    <citation type="submission" date="2017-02" db="EMBL/GenBank/DDBJ databases">
        <authorList>
            <person name="Peterson S.W."/>
        </authorList>
    </citation>
    <scope>NUCLEOTIDE SEQUENCE [LARGE SCALE GENOMIC DNA]</scope>
    <source>
        <strain evidence="2 3">S285</strain>
    </source>
</reference>